<feature type="domain" description="MAM" evidence="3">
    <location>
        <begin position="1105"/>
        <end position="1262"/>
    </location>
</feature>
<dbReference type="OrthoDB" id="412155at2759"/>
<feature type="transmembrane region" description="Helical" evidence="1">
    <location>
        <begin position="1283"/>
        <end position="1303"/>
    </location>
</feature>
<dbReference type="PANTHER" id="PTHR23282">
    <property type="entry name" value="APICAL ENDOSOMAL GLYCOPROTEIN PRECURSOR"/>
    <property type="match status" value="1"/>
</dbReference>
<evidence type="ECO:0000256" key="2">
    <source>
        <dbReference type="SAM" id="SignalP"/>
    </source>
</evidence>
<dbReference type="InterPro" id="IPR000998">
    <property type="entry name" value="MAM_dom"/>
</dbReference>
<sequence>MTMELRCYVLLVILSSAVSFCKGTLIINCDFENEADPMCGFYNVYTDDADFKRSSGASSGPVDSSPRFDHTYGNDTGHFLDTDITTFSFDTPVARVISPAVLIQSGTTQLCLEYYVHMFGTALQSLHVYKKVSGVETSIYNDTGTLGDVWHHRQVEIDVSSSSGSSSIQVIFQVNISSGVRGDIALDDIQLSVAQCNLGLKETTQAPPPTTPVVPLDSYDCTFEDPNQRQCMPKPNSRNDFDWVFRQAFNTPNQGPIYDHTTSTSSGIYLYVPQDSNQSNGQEYGEFRTALLQQAFQVKCLQFFYYMRGNRVGNLNGYVVRDGDAAPIHIPFNKTGDQGGYWHRGLLDINPTYANYRIAFEASRNRDYDGCIAVDDLLLMEGKCPMEEVICDFESLHICYFTQDRSDDLDWIVGSGDTPSYQTGPSNDHTYGNNSGNYMYIEFSNLVGSGHVARLISPPITETHGHAHCLIFWYHMYGQHIDDLNVLQANASTPTQRKLIWTLSGNRGDKWRAAEVHVQSSLDFLIIFEAFRSTSYQGDIAIDDVHITSTEGCPGEAGLKNYPSITCDFEEIEICYYKQDSSDDFDWTWQNGANQYLSSTGPGEDHTTNSPLGFYMYIQQDNTNVPRGTARLMSPEAKVQPVPSCLEFWYHMFGRDIESLQVYMKKSSDTELPDDPVWSMTGNKGDYWHRATIDVPVTPYTFSFIFEATRGQTFRDNIAIDDVTFYEGNDCPPFTTSAPIPTTTPVPIASSLANCDFEDVNDTMCGYTQSIHDEFDWSHGSGPIFYIFSFIFWGTIPFGDYTILGATRGHYLFIDTRGYYRQKDERADLYSPLLMSSDIPQCLEFYYYLSGYRPGALMVYLTGWGQTLATDPLFSAFGDQGRKWNMAQVEIPPMNSNFQIVFEGMYSYYVDVAIDDINITMGACPKTTAPPNLVDGSCDFESGLEACNYVHMKYYDFYWQEHSGATASKNTGPRVDHTTGTEEGKYMYIEASLPQRPANRARIISPVMYHTLGVAKCMLFYYHMNGANVGTINVYSYIESQEILLLSLVGSSKDRWRPAGVDLTKIAQRFQIVFEGVVGYGVEGDMAIDDISVRLEPCMGFAKEASTNFEMPGDLNGFHQYWENDTYWLWFDQYNKDSTLPDELLAGDGSFMYIDGTFFQPKTWATMLTPIMAGHAIEHCLDYDYALYKDAELMVSVGQKGGLTYDLTIKKYATAWTHDRITLNKAQVGENFMLFFTGKLGSEGTGYVAIDNLVVRVNSCSKLAEPGEPGAQASSGSVATATILGILLGVALAVIIIGVLYFVRRQRMMPKDIPAVRYTNETDTNENKEISLAKDLSIANPSYENATLQSHA</sequence>
<dbReference type="RefSeq" id="XP_022102964.1">
    <property type="nucleotide sequence ID" value="XM_022247272.1"/>
</dbReference>
<dbReference type="InterPro" id="IPR051560">
    <property type="entry name" value="MAM_domain-containing"/>
</dbReference>
<evidence type="ECO:0000313" key="5">
    <source>
        <dbReference type="RefSeq" id="XP_022102964.1"/>
    </source>
</evidence>
<feature type="domain" description="MAM" evidence="3">
    <location>
        <begin position="565"/>
        <end position="733"/>
    </location>
</feature>
<feature type="domain" description="MAM" evidence="3">
    <location>
        <begin position="936"/>
        <end position="1100"/>
    </location>
</feature>
<keyword evidence="1" id="KW-0472">Membrane</keyword>
<dbReference type="Pfam" id="PF00629">
    <property type="entry name" value="MAM"/>
    <property type="match status" value="7"/>
</dbReference>
<dbReference type="Proteomes" id="UP000694845">
    <property type="component" value="Unplaced"/>
</dbReference>
<dbReference type="PROSITE" id="PS50060">
    <property type="entry name" value="MAM_2"/>
    <property type="match status" value="7"/>
</dbReference>
<dbReference type="Gene3D" id="2.60.120.200">
    <property type="match status" value="7"/>
</dbReference>
<keyword evidence="2" id="KW-0732">Signal</keyword>
<gene>
    <name evidence="5" type="primary">LOC110985856</name>
</gene>
<dbReference type="CDD" id="cd06263">
    <property type="entry name" value="MAM"/>
    <property type="match status" value="6"/>
</dbReference>
<organism evidence="4 5">
    <name type="scientific">Acanthaster planci</name>
    <name type="common">Crown-of-thorns starfish</name>
    <dbReference type="NCBI Taxonomy" id="133434"/>
    <lineage>
        <taxon>Eukaryota</taxon>
        <taxon>Metazoa</taxon>
        <taxon>Echinodermata</taxon>
        <taxon>Eleutherozoa</taxon>
        <taxon>Asterozoa</taxon>
        <taxon>Asteroidea</taxon>
        <taxon>Valvatacea</taxon>
        <taxon>Valvatida</taxon>
        <taxon>Acanthasteridae</taxon>
        <taxon>Acanthaster</taxon>
    </lineage>
</organism>
<evidence type="ECO:0000259" key="3">
    <source>
        <dbReference type="PROSITE" id="PS50060"/>
    </source>
</evidence>
<feature type="domain" description="MAM" evidence="3">
    <location>
        <begin position="753"/>
        <end position="926"/>
    </location>
</feature>
<proteinExistence type="predicted"/>
<dbReference type="KEGG" id="aplc:110985856"/>
<feature type="domain" description="MAM" evidence="3">
    <location>
        <begin position="389"/>
        <end position="555"/>
    </location>
</feature>
<dbReference type="SUPFAM" id="SSF49899">
    <property type="entry name" value="Concanavalin A-like lectins/glucanases"/>
    <property type="match status" value="7"/>
</dbReference>
<keyword evidence="1" id="KW-1133">Transmembrane helix</keyword>
<evidence type="ECO:0000313" key="4">
    <source>
        <dbReference type="Proteomes" id="UP000694845"/>
    </source>
</evidence>
<keyword evidence="1" id="KW-0812">Transmembrane</keyword>
<dbReference type="GeneID" id="110985856"/>
<feature type="chain" id="PRO_5034926022" evidence="2">
    <location>
        <begin position="24"/>
        <end position="1352"/>
    </location>
</feature>
<dbReference type="GO" id="GO:0016020">
    <property type="term" value="C:membrane"/>
    <property type="evidence" value="ECO:0007669"/>
    <property type="project" value="InterPro"/>
</dbReference>
<reference evidence="5" key="1">
    <citation type="submission" date="2025-08" db="UniProtKB">
        <authorList>
            <consortium name="RefSeq"/>
        </authorList>
    </citation>
    <scope>IDENTIFICATION</scope>
</reference>
<protein>
    <submittedName>
        <fullName evidence="5">MAM and LDL-receptor class A domain-containing protein 1-like isoform X1</fullName>
    </submittedName>
</protein>
<accession>A0A8B7ZBB5</accession>
<dbReference type="SMART" id="SM00137">
    <property type="entry name" value="MAM"/>
    <property type="match status" value="7"/>
</dbReference>
<feature type="domain" description="MAM" evidence="3">
    <location>
        <begin position="219"/>
        <end position="386"/>
    </location>
</feature>
<dbReference type="PANTHER" id="PTHR23282:SF142">
    <property type="entry name" value="MAM DOMAIN-CONTAINING PROTEIN"/>
    <property type="match status" value="1"/>
</dbReference>
<keyword evidence="4" id="KW-1185">Reference proteome</keyword>
<dbReference type="InterPro" id="IPR013320">
    <property type="entry name" value="ConA-like_dom_sf"/>
</dbReference>
<feature type="domain" description="MAM" evidence="3">
    <location>
        <begin position="27"/>
        <end position="198"/>
    </location>
</feature>
<evidence type="ECO:0000256" key="1">
    <source>
        <dbReference type="SAM" id="Phobius"/>
    </source>
</evidence>
<dbReference type="PRINTS" id="PR00020">
    <property type="entry name" value="MAMDOMAIN"/>
</dbReference>
<feature type="signal peptide" evidence="2">
    <location>
        <begin position="1"/>
        <end position="23"/>
    </location>
</feature>
<name>A0A8B7ZBB5_ACAPL</name>